<keyword evidence="1" id="KW-0479">Metal-binding</keyword>
<protein>
    <recommendedName>
        <fullName evidence="7">Xylanolytic transcriptional activator regulatory domain-containing protein</fullName>
    </recommendedName>
</protein>
<accession>A0ABZ1CTC4</accession>
<keyword evidence="2" id="KW-0805">Transcription regulation</keyword>
<feature type="region of interest" description="Disordered" evidence="6">
    <location>
        <begin position="54"/>
        <end position="114"/>
    </location>
</feature>
<keyword evidence="4" id="KW-0804">Transcription</keyword>
<feature type="domain" description="Xylanolytic transcriptional activator regulatory" evidence="7">
    <location>
        <begin position="282"/>
        <end position="353"/>
    </location>
</feature>
<evidence type="ECO:0000256" key="6">
    <source>
        <dbReference type="SAM" id="MobiDB-lite"/>
    </source>
</evidence>
<dbReference type="InterPro" id="IPR007219">
    <property type="entry name" value="XnlR_reg_dom"/>
</dbReference>
<feature type="region of interest" description="Disordered" evidence="6">
    <location>
        <begin position="1"/>
        <end position="21"/>
    </location>
</feature>
<dbReference type="Proteomes" id="UP001329825">
    <property type="component" value="Chromosome 2"/>
</dbReference>
<keyword evidence="3" id="KW-0238">DNA-binding</keyword>
<keyword evidence="5" id="KW-0539">Nucleus</keyword>
<gene>
    <name evidence="8" type="ORF">IL334_001861</name>
</gene>
<dbReference type="InterPro" id="IPR050797">
    <property type="entry name" value="Carb_Metab_Trans_Reg"/>
</dbReference>
<evidence type="ECO:0000313" key="9">
    <source>
        <dbReference type="Proteomes" id="UP001329825"/>
    </source>
</evidence>
<evidence type="ECO:0000256" key="4">
    <source>
        <dbReference type="ARBA" id="ARBA00023163"/>
    </source>
</evidence>
<reference evidence="8 9" key="1">
    <citation type="submission" date="2024-01" db="EMBL/GenBank/DDBJ databases">
        <title>Comparative genomics of Cryptococcus and Kwoniella reveals pathogenesis evolution and contrasting modes of karyotype evolution via chromosome fusion or intercentromeric recombination.</title>
        <authorList>
            <person name="Coelho M.A."/>
            <person name="David-Palma M."/>
            <person name="Shea T."/>
            <person name="Bowers K."/>
            <person name="McGinley-Smith S."/>
            <person name="Mohammad A.W."/>
            <person name="Gnirke A."/>
            <person name="Yurkov A.M."/>
            <person name="Nowrousian M."/>
            <person name="Sun S."/>
            <person name="Cuomo C.A."/>
            <person name="Heitman J."/>
        </authorList>
    </citation>
    <scope>NUCLEOTIDE SEQUENCE [LARGE SCALE GENOMIC DNA]</scope>
    <source>
        <strain evidence="8">CBS 11374</strain>
    </source>
</reference>
<proteinExistence type="predicted"/>
<dbReference type="PANTHER" id="PTHR31668">
    <property type="entry name" value="GLUCOSE TRANSPORT TRANSCRIPTION REGULATOR RGT1-RELATED-RELATED"/>
    <property type="match status" value="1"/>
</dbReference>
<dbReference type="Pfam" id="PF04082">
    <property type="entry name" value="Fungal_trans"/>
    <property type="match status" value="1"/>
</dbReference>
<sequence>MSSSLPQNDTASSRTTERLIVKRRRTVKARCQRSSPEPNACTRCTRLLAECTTTQPNRSTSNRDSSTSDLYTSSDLNYNNISKPPPITVNPSRTNNYHDPAQSSAQASPHQHSISLSAHLATEPRILGVTSLSSLRDEISVSYGSHSQDDASKDDEYDLKAGGIRREMRLHERELSFGVIEQLLSDFATHISPLNPILSSNDIFSPARMSVVTISAVCAVASLSRTVPASIFLAAKDRLVNLLDQSDILKVASVANIQALLVATSKAELLMNQRQSSGGSLSFQRCSSAIRMAQELGLHRTEIDFPPDVIRRRQSTWRSCLIADRWLAAGYGLPQIIDLDDCNDVYEMKETDPQMILQAGLFQVSTLLGRVLKEIYTPKILTRTNDDRIERLITDIDQCRSRAHDILRFDPSSDAGSVVFELSILTVEALFLRGVTSKKVQLPSHVAYRASPGRWKAISERSQMLVVWIEEKGDWLLDTTRIGLYGMTFCSLMMFREYSQYRSPGALHGLHLASRATSRWAEGNGDITYMTPGRKHHSQIIRTLYLVARDGTRGSAIVTGERLHVVSPLAEGKNRSSTSPTTFLSKQTPATISVKHSPLPLPTELEVGHSLLQLTNDRENMPQTSEIPPLSDTFPIFGSSSGFDSAPEEAAWAPMDNWLSEMLDQDGVGWSF</sequence>
<dbReference type="CDD" id="cd12148">
    <property type="entry name" value="fungal_TF_MHR"/>
    <property type="match status" value="1"/>
</dbReference>
<dbReference type="GeneID" id="87953992"/>
<evidence type="ECO:0000313" key="8">
    <source>
        <dbReference type="EMBL" id="WRT64921.1"/>
    </source>
</evidence>
<feature type="compositionally biased region" description="Low complexity" evidence="6">
    <location>
        <begin position="57"/>
        <end position="76"/>
    </location>
</feature>
<evidence type="ECO:0000256" key="1">
    <source>
        <dbReference type="ARBA" id="ARBA00022723"/>
    </source>
</evidence>
<feature type="compositionally biased region" description="Polar residues" evidence="6">
    <location>
        <begin position="1"/>
        <end position="14"/>
    </location>
</feature>
<dbReference type="PANTHER" id="PTHR31668:SF26">
    <property type="entry name" value="GLUCOSE TRANSPORT TRANSCRIPTION REGULATOR RGT1-RELATED"/>
    <property type="match status" value="1"/>
</dbReference>
<dbReference type="RefSeq" id="XP_062789661.1">
    <property type="nucleotide sequence ID" value="XM_062933610.1"/>
</dbReference>
<evidence type="ECO:0000256" key="5">
    <source>
        <dbReference type="ARBA" id="ARBA00023242"/>
    </source>
</evidence>
<name>A0ABZ1CTC4_9TREE</name>
<keyword evidence="9" id="KW-1185">Reference proteome</keyword>
<dbReference type="EMBL" id="CP141882">
    <property type="protein sequence ID" value="WRT64921.1"/>
    <property type="molecule type" value="Genomic_DNA"/>
</dbReference>
<organism evidence="8 9">
    <name type="scientific">Kwoniella shivajii</name>
    <dbReference type="NCBI Taxonomy" id="564305"/>
    <lineage>
        <taxon>Eukaryota</taxon>
        <taxon>Fungi</taxon>
        <taxon>Dikarya</taxon>
        <taxon>Basidiomycota</taxon>
        <taxon>Agaricomycotina</taxon>
        <taxon>Tremellomycetes</taxon>
        <taxon>Tremellales</taxon>
        <taxon>Cryptococcaceae</taxon>
        <taxon>Kwoniella</taxon>
    </lineage>
</organism>
<evidence type="ECO:0000256" key="3">
    <source>
        <dbReference type="ARBA" id="ARBA00023125"/>
    </source>
</evidence>
<feature type="compositionally biased region" description="Low complexity" evidence="6">
    <location>
        <begin position="100"/>
        <end position="113"/>
    </location>
</feature>
<evidence type="ECO:0000256" key="2">
    <source>
        <dbReference type="ARBA" id="ARBA00023015"/>
    </source>
</evidence>
<dbReference type="SMART" id="SM00906">
    <property type="entry name" value="Fungal_trans"/>
    <property type="match status" value="1"/>
</dbReference>
<evidence type="ECO:0000259" key="7">
    <source>
        <dbReference type="SMART" id="SM00906"/>
    </source>
</evidence>